<feature type="region of interest" description="Disordered" evidence="1">
    <location>
        <begin position="50"/>
        <end position="81"/>
    </location>
</feature>
<name>A0AAD5N0W3_PARTN</name>
<evidence type="ECO:0000313" key="3">
    <source>
        <dbReference type="EMBL" id="KAJ1357736.1"/>
    </source>
</evidence>
<dbReference type="InterPro" id="IPR050782">
    <property type="entry name" value="PP1_regulatory_subunit_3"/>
</dbReference>
<dbReference type="EMBL" id="JAHQIW010003231">
    <property type="protein sequence ID" value="KAJ1357736.1"/>
    <property type="molecule type" value="Genomic_DNA"/>
</dbReference>
<dbReference type="GO" id="GO:0008157">
    <property type="term" value="F:protein phosphatase 1 binding"/>
    <property type="evidence" value="ECO:0007669"/>
    <property type="project" value="TreeGrafter"/>
</dbReference>
<feature type="domain" description="CBM21" evidence="2">
    <location>
        <begin position="150"/>
        <end position="257"/>
    </location>
</feature>
<dbReference type="InterPro" id="IPR038175">
    <property type="entry name" value="CBM21_dom_sf"/>
</dbReference>
<dbReference type="InterPro" id="IPR005036">
    <property type="entry name" value="CBM21_dom"/>
</dbReference>
<comment type="caution">
    <text evidence="3">The sequence shown here is derived from an EMBL/GenBank/DDBJ whole genome shotgun (WGS) entry which is preliminary data.</text>
</comment>
<protein>
    <recommendedName>
        <fullName evidence="2">CBM21 domain-containing protein</fullName>
    </recommendedName>
</protein>
<dbReference type="AlphaFoldDB" id="A0AAD5N0W3"/>
<dbReference type="GO" id="GO:0000164">
    <property type="term" value="C:protein phosphatase type 1 complex"/>
    <property type="evidence" value="ECO:0007669"/>
    <property type="project" value="TreeGrafter"/>
</dbReference>
<evidence type="ECO:0000259" key="2">
    <source>
        <dbReference type="PROSITE" id="PS51159"/>
    </source>
</evidence>
<dbReference type="Proteomes" id="UP001196413">
    <property type="component" value="Unassembled WGS sequence"/>
</dbReference>
<dbReference type="PROSITE" id="PS51159">
    <property type="entry name" value="CBM21"/>
    <property type="match status" value="1"/>
</dbReference>
<accession>A0AAD5N0W3</accession>
<evidence type="ECO:0000256" key="1">
    <source>
        <dbReference type="SAM" id="MobiDB-lite"/>
    </source>
</evidence>
<organism evidence="3 4">
    <name type="scientific">Parelaphostrongylus tenuis</name>
    <name type="common">Meningeal worm</name>
    <dbReference type="NCBI Taxonomy" id="148309"/>
    <lineage>
        <taxon>Eukaryota</taxon>
        <taxon>Metazoa</taxon>
        <taxon>Ecdysozoa</taxon>
        <taxon>Nematoda</taxon>
        <taxon>Chromadorea</taxon>
        <taxon>Rhabditida</taxon>
        <taxon>Rhabditina</taxon>
        <taxon>Rhabditomorpha</taxon>
        <taxon>Strongyloidea</taxon>
        <taxon>Metastrongylidae</taxon>
        <taxon>Parelaphostrongylus</taxon>
    </lineage>
</organism>
<keyword evidence="4" id="KW-1185">Reference proteome</keyword>
<evidence type="ECO:0000313" key="4">
    <source>
        <dbReference type="Proteomes" id="UP001196413"/>
    </source>
</evidence>
<gene>
    <name evidence="3" type="ORF">KIN20_015939</name>
</gene>
<proteinExistence type="predicted"/>
<dbReference type="GO" id="GO:0005979">
    <property type="term" value="P:regulation of glycogen biosynthetic process"/>
    <property type="evidence" value="ECO:0007669"/>
    <property type="project" value="TreeGrafter"/>
</dbReference>
<dbReference type="GO" id="GO:2001069">
    <property type="term" value="F:glycogen binding"/>
    <property type="evidence" value="ECO:0007669"/>
    <property type="project" value="TreeGrafter"/>
</dbReference>
<dbReference type="Pfam" id="PF03370">
    <property type="entry name" value="CBM_21"/>
    <property type="match status" value="1"/>
</dbReference>
<sequence>METTLLDLNDAVSCVTLLPTKELVARKKLELKLVSDDKVDANEYDSSYYSNLTDREPISPDSGFSSDESGPPLVDRDTRSRTLPSALRCSQKNVSTKRVRFADALGLNLEIRQYFTEKESHSFSNEPPSPIPEHRLVLSNFTYQSESEFNKRACDEKVCLAKLCARNRTIIGQVNVANISFSKEVVIRYTTTNWAVFDEMAASYGHSVFGADNVDAFLFSVTLPANMKDGQCQFCVRYAVNGCEYWDNNRGANYHVDMMPKTFSTVQHNTSQAVVSAPKTNSFFTPRRLRRWRRAEEESDDESSHIYIPCHRAPQYY</sequence>
<reference evidence="3" key="1">
    <citation type="submission" date="2021-06" db="EMBL/GenBank/DDBJ databases">
        <title>Parelaphostrongylus tenuis whole genome reference sequence.</title>
        <authorList>
            <person name="Garwood T.J."/>
            <person name="Larsen P.A."/>
            <person name="Fountain-Jones N.M."/>
            <person name="Garbe J.R."/>
            <person name="Macchietto M.G."/>
            <person name="Kania S.A."/>
            <person name="Gerhold R.W."/>
            <person name="Richards J.E."/>
            <person name="Wolf T.M."/>
        </authorList>
    </citation>
    <scope>NUCLEOTIDE SEQUENCE</scope>
    <source>
        <strain evidence="3">MNPRO001-30</strain>
        <tissue evidence="3">Meninges</tissue>
    </source>
</reference>
<dbReference type="PANTHER" id="PTHR12307:SF53">
    <property type="entry name" value="PROTEIN PHOSPHATASE 1 REGULATORY SUBUNIT"/>
    <property type="match status" value="1"/>
</dbReference>
<dbReference type="Gene3D" id="2.60.40.2440">
    <property type="entry name" value="Carbohydrate binding type-21 domain"/>
    <property type="match status" value="1"/>
</dbReference>
<dbReference type="PANTHER" id="PTHR12307">
    <property type="entry name" value="PROTEIN PHOSPHATASE 1 REGULATORY SUBUNIT"/>
    <property type="match status" value="1"/>
</dbReference>